<dbReference type="GeneID" id="25773825"/>
<keyword evidence="10" id="KW-1185">Reference proteome</keyword>
<feature type="compositionally biased region" description="Polar residues" evidence="6">
    <location>
        <begin position="27"/>
        <end position="102"/>
    </location>
</feature>
<dbReference type="InterPro" id="IPR051661">
    <property type="entry name" value="Actin_filament_regulator"/>
</dbReference>
<feature type="compositionally biased region" description="Low complexity" evidence="6">
    <location>
        <begin position="1590"/>
        <end position="1613"/>
    </location>
</feature>
<dbReference type="EMBL" id="AEOI02000008">
    <property type="protein sequence ID" value="ESW98787.1"/>
    <property type="molecule type" value="Genomic_DNA"/>
</dbReference>
<dbReference type="PANTHER" id="PTHR47102:SF2">
    <property type="entry name" value="PROTEIN BNI1"/>
    <property type="match status" value="1"/>
</dbReference>
<evidence type="ECO:0000256" key="1">
    <source>
        <dbReference type="ARBA" id="ARBA00004266"/>
    </source>
</evidence>
<dbReference type="FunFam" id="1.20.58.2220:FF:000006">
    <property type="entry name" value="Cytokinesis protein sepA"/>
    <property type="match status" value="1"/>
</dbReference>
<feature type="compositionally biased region" description="Low complexity" evidence="6">
    <location>
        <begin position="193"/>
        <end position="212"/>
    </location>
</feature>
<feature type="region of interest" description="Disordered" evidence="6">
    <location>
        <begin position="1"/>
        <end position="102"/>
    </location>
</feature>
<feature type="compositionally biased region" description="Basic and acidic residues" evidence="6">
    <location>
        <begin position="1483"/>
        <end position="1525"/>
    </location>
</feature>
<dbReference type="GO" id="GO:0003779">
    <property type="term" value="F:actin binding"/>
    <property type="evidence" value="ECO:0007669"/>
    <property type="project" value="InterPro"/>
</dbReference>
<dbReference type="Gene3D" id="6.10.30.50">
    <property type="match status" value="1"/>
</dbReference>
<feature type="coiled-coil region" evidence="5">
    <location>
        <begin position="776"/>
        <end position="916"/>
    </location>
</feature>
<dbReference type="InterPro" id="IPR011989">
    <property type="entry name" value="ARM-like"/>
</dbReference>
<dbReference type="Gene3D" id="1.20.58.2220">
    <property type="entry name" value="Formin, FH2 domain"/>
    <property type="match status" value="1"/>
</dbReference>
<evidence type="ECO:0000313" key="10">
    <source>
        <dbReference type="Proteomes" id="UP000008673"/>
    </source>
</evidence>
<dbReference type="GO" id="GO:0043332">
    <property type="term" value="C:mating projection tip"/>
    <property type="evidence" value="ECO:0007669"/>
    <property type="project" value="TreeGrafter"/>
</dbReference>
<feature type="compositionally biased region" description="Basic and acidic residues" evidence="6">
    <location>
        <begin position="1691"/>
        <end position="1708"/>
    </location>
</feature>
<dbReference type="GO" id="GO:0001411">
    <property type="term" value="C:hyphal tip"/>
    <property type="evidence" value="ECO:0007669"/>
    <property type="project" value="UniProtKB-ARBA"/>
</dbReference>
<organism evidence="9 10">
    <name type="scientific">Ogataea parapolymorpha (strain ATCC 26012 / BCRC 20466 / JCM 22074 / NRRL Y-7560 / DL-1)</name>
    <name type="common">Yeast</name>
    <name type="synonym">Hansenula polymorpha</name>
    <dbReference type="NCBI Taxonomy" id="871575"/>
    <lineage>
        <taxon>Eukaryota</taxon>
        <taxon>Fungi</taxon>
        <taxon>Dikarya</taxon>
        <taxon>Ascomycota</taxon>
        <taxon>Saccharomycotina</taxon>
        <taxon>Pichiomycetes</taxon>
        <taxon>Pichiales</taxon>
        <taxon>Pichiaceae</taxon>
        <taxon>Ogataea</taxon>
    </lineage>
</organism>
<dbReference type="InterPro" id="IPR014768">
    <property type="entry name" value="GBD/FH3_dom"/>
</dbReference>
<dbReference type="SUPFAM" id="SSF101447">
    <property type="entry name" value="Formin homology 2 domain (FH2 domain)"/>
    <property type="match status" value="1"/>
</dbReference>
<dbReference type="GO" id="GO:0031267">
    <property type="term" value="F:small GTPase binding"/>
    <property type="evidence" value="ECO:0007669"/>
    <property type="project" value="InterPro"/>
</dbReference>
<comment type="similarity">
    <text evidence="4">Belongs to the formin homology family. BNI1 subfamily.</text>
</comment>
<feature type="region of interest" description="Disordered" evidence="6">
    <location>
        <begin position="1483"/>
        <end position="1724"/>
    </location>
</feature>
<evidence type="ECO:0000256" key="4">
    <source>
        <dbReference type="ARBA" id="ARBA00037935"/>
    </source>
</evidence>
<dbReference type="GO" id="GO:1903475">
    <property type="term" value="P:mitotic actomyosin contractile ring assembly"/>
    <property type="evidence" value="ECO:0007669"/>
    <property type="project" value="TreeGrafter"/>
</dbReference>
<feature type="compositionally biased region" description="Basic and acidic residues" evidence="6">
    <location>
        <begin position="1641"/>
        <end position="1655"/>
    </location>
</feature>
<comment type="caution">
    <text evidence="9">The sequence shown here is derived from an EMBL/GenBank/DDBJ whole genome shotgun (WGS) entry which is preliminary data.</text>
</comment>
<dbReference type="GO" id="GO:0030428">
    <property type="term" value="C:cell septum"/>
    <property type="evidence" value="ECO:0007669"/>
    <property type="project" value="UniProtKB-SubCell"/>
</dbReference>
<dbReference type="RefSeq" id="XP_013934670.1">
    <property type="nucleotide sequence ID" value="XM_014079195.1"/>
</dbReference>
<gene>
    <name evidence="9" type="ORF">HPODL_04397</name>
</gene>
<keyword evidence="3 5" id="KW-0175">Coiled coil</keyword>
<dbReference type="PROSITE" id="PS51232">
    <property type="entry name" value="GBD_FH3"/>
    <property type="match status" value="1"/>
</dbReference>
<dbReference type="Gene3D" id="1.25.10.10">
    <property type="entry name" value="Leucine-rich Repeat Variant"/>
    <property type="match status" value="1"/>
</dbReference>
<dbReference type="Pfam" id="PF06371">
    <property type="entry name" value="Drf_GBD"/>
    <property type="match status" value="1"/>
</dbReference>
<dbReference type="InterPro" id="IPR015425">
    <property type="entry name" value="FH2_Formin"/>
</dbReference>
<dbReference type="Proteomes" id="UP000008673">
    <property type="component" value="Unassembled WGS sequence"/>
</dbReference>
<dbReference type="SMART" id="SM00498">
    <property type="entry name" value="FH2"/>
    <property type="match status" value="1"/>
</dbReference>
<dbReference type="GO" id="GO:0000920">
    <property type="term" value="P:septum digestion after cytokinesis"/>
    <property type="evidence" value="ECO:0007669"/>
    <property type="project" value="UniProtKB-ARBA"/>
</dbReference>
<dbReference type="PROSITE" id="PS51444">
    <property type="entry name" value="FH2"/>
    <property type="match status" value="1"/>
</dbReference>
<evidence type="ECO:0000313" key="9">
    <source>
        <dbReference type="EMBL" id="ESW98787.1"/>
    </source>
</evidence>
<name>W1QCM5_OGAPD</name>
<dbReference type="SMART" id="SM01139">
    <property type="entry name" value="Drf_FH3"/>
    <property type="match status" value="1"/>
</dbReference>
<feature type="compositionally biased region" description="Pro residues" evidence="6">
    <location>
        <begin position="1022"/>
        <end position="1035"/>
    </location>
</feature>
<dbReference type="InterPro" id="IPR042201">
    <property type="entry name" value="FH2_Formin_sf"/>
</dbReference>
<feature type="region of interest" description="Disordered" evidence="6">
    <location>
        <begin position="722"/>
        <end position="748"/>
    </location>
</feature>
<dbReference type="PANTHER" id="PTHR47102">
    <property type="entry name" value="PROTEIN BNI1"/>
    <property type="match status" value="1"/>
</dbReference>
<sequence>MKPSKKQTDGPASRVSSFMGLRRGSKTVDQGSVSSPTGTLSRMNTNASMYSINESPTKNGLFSRTKTHQASDSSSIESPLSRMTTNTSIGGPSTTSVYSLPSSHTKKLSSANFKKTHRHTISDDFELEPPESEEEIEIMFKEVMISRDFNSLPEKARKEMENYPADRKWMLIRQHKLAEYKKQRMMQQQQPHSAVPSRSASTASTAVTERSTPSAGKAFDAQFYVVQLIGNKITNDQLKELDICLSSEELHWTEQFLNLQGAVALCNVLMQLYKTKPLIRTQGVPNRHQPPSPAQILFTNPVEDYETVLDKETKLFRCIKVIADLTVGIDHLRKIDIFIPAILGGLYSTRPQVRKWATDIITYFYHKTNCSPLIYKTIHKPVNDNVHLAYIKELYISRPNLLDRKSQYILSNAERVKKYEAWFWAVIRLFEGRGKMGSRVGSYDEFKLSGPISNNFLIEYGLSTLLLINTLLQYSKDLGDRTKLRRLFQVAGMTELFEHLRPLENVDIEHSIANIESSERADLQELKQMEEFQNNNINFNDPLSLFQAMLNKAKGTEAEGYLTSMIQNMFISQSSNLHTLDPQQVHRNLKLMDTFVSNITMASGEDDTDMNISINRLIASYRTDEIARKAMLEAREAKKRAEEAEAERDNALQKLNEGSKGVIEKLYRDIAERDEILDRLREKLEAKDNEVSELRRLRVLDKHQQETEMREMLLLLHSQRLLSSPPESSGTASSSIKTEGSSTVEELRKRLKSQVDKNKVEVKRIGQSGVEPNARLRDLRFKMDLLEREARDLENTEFEDILAEKHDTNKVDDVKTLSELRARLESLQNDANKVIKVQANLSTQEKLERRKMEALDRLQRLEKTMQELKIKELEEVDSADRRTLDPKQRAVKNERAEKLKSELSELETMCNNLRFQLSLNNEQVDKEALLQKFEDQYSRGKKEVPKATFVSSAPPVMVGNSVKKIDTSSMRPFLGELERTVGKSPALDEKENTEPAEKPVVKEESKEEPPKKETPAPVESTVPPPPPPPPPPPFPTSAGSQGAPPPPPPPPPPLPSAGTGMPPPPPPLPSAGQKPVATPESSPFLAPGPFDMLPRPKKKLKQLHWEKIDDPVGSFWANMGSEDMAKQLLENGIFDEIEVIFAAKEAKRIARKKKEDAKKVSFLSTDVSQQFGICLHSFSGLDDEQVVAKILRCDKDVLDKSALLDFLAKPELNEISNTLAKNFEPYSTDWQNDKEAKHDKDPSELARADRIYLELIYNLQHYWKSRMRALNAILNYEKDYEEYVKKLEMLEKALESLENSKTLRKVFDIILIVGNYMNDKSKQAHGFKLSTLQRLSFLKDHKNLISFLHYVEKVIRENYPELISFVDDLKPTIDAANISVEQLKNDCQMFSQSIRNIDASLQDGNLSDPSKFHPMDKFLHVVFRGLPNARTKAELLSDRSKLVMEKFDSMMRYFGEDPNSDEFVRNSFLKKFSEFAENFERASKENKELEERNKKYEMSKKRFEESKKEKEKQQEAPKINSDMDKFLQQLRQTGPLRSEPTSAKIKQWAKKHTALSASALESPSKTSEQDDEDDLRSKTHDLLMKLTQQSGDDSSPPASSSSSAVNLNSGNGSELKLSDKMKRRLQQSSRTSSITSLDFDSVSRSESFKTSRSRLDLASQALSNPLAEQEASAMSPNPLIEDKEEEEEAEKEDKVDEKFINGSVHDEASETFESPDEFQDASEQ</sequence>
<dbReference type="Pfam" id="PF02181">
    <property type="entry name" value="FH2"/>
    <property type="match status" value="1"/>
</dbReference>
<dbReference type="HOGENOM" id="CLU_001313_1_0_1"/>
<reference evidence="9 10" key="1">
    <citation type="journal article" date="2013" name="BMC Genomics">
        <title>Genome sequence and analysis of methylotrophic yeast Hansenula polymorpha DL1.</title>
        <authorList>
            <person name="Ravin N.V."/>
            <person name="Eldarov M.A."/>
            <person name="Kadnikov V.V."/>
            <person name="Beletsky A.V."/>
            <person name="Schneider J."/>
            <person name="Mardanova E.S."/>
            <person name="Smekalova E.M."/>
            <person name="Zvereva M.I."/>
            <person name="Dontsova O.A."/>
            <person name="Mardanov A.V."/>
            <person name="Skryabin K.G."/>
        </authorList>
    </citation>
    <scope>NUCLEOTIDE SEQUENCE [LARGE SCALE GENOMIC DNA]</scope>
    <source>
        <strain evidence="10">ATCC 26012 / BCRC 20466 / JCM 22074 / NRRL Y-7560 / DL-1</strain>
    </source>
</reference>
<feature type="coiled-coil region" evidence="5">
    <location>
        <begin position="627"/>
        <end position="697"/>
    </location>
</feature>
<dbReference type="GO" id="GO:0051016">
    <property type="term" value="P:barbed-end actin filament capping"/>
    <property type="evidence" value="ECO:0007669"/>
    <property type="project" value="TreeGrafter"/>
</dbReference>
<dbReference type="STRING" id="871575.W1QCM5"/>
<protein>
    <submittedName>
        <fullName evidence="9">Protein BNI1</fullName>
    </submittedName>
</protein>
<feature type="compositionally biased region" description="Acidic residues" evidence="6">
    <location>
        <begin position="1709"/>
        <end position="1724"/>
    </location>
</feature>
<feature type="compositionally biased region" description="Basic and acidic residues" evidence="6">
    <location>
        <begin position="976"/>
        <end position="1014"/>
    </location>
</feature>
<evidence type="ECO:0000256" key="5">
    <source>
        <dbReference type="SAM" id="Coils"/>
    </source>
</evidence>
<dbReference type="InterPro" id="IPR010473">
    <property type="entry name" value="GTPase-bd"/>
</dbReference>
<feature type="compositionally biased region" description="Low complexity" evidence="6">
    <location>
        <begin position="722"/>
        <end position="735"/>
    </location>
</feature>
<dbReference type="OMA" id="NHYWKAR"/>
<evidence type="ECO:0000256" key="3">
    <source>
        <dbReference type="ARBA" id="ARBA00023054"/>
    </source>
</evidence>
<feature type="compositionally biased region" description="Polar residues" evidence="6">
    <location>
        <begin position="1626"/>
        <end position="1640"/>
    </location>
</feature>
<evidence type="ECO:0000259" key="8">
    <source>
        <dbReference type="PROSITE" id="PS51444"/>
    </source>
</evidence>
<feature type="coiled-coil region" evidence="5">
    <location>
        <begin position="1273"/>
        <end position="1300"/>
    </location>
</feature>
<evidence type="ECO:0000259" key="7">
    <source>
        <dbReference type="PROSITE" id="PS51232"/>
    </source>
</evidence>
<feature type="domain" description="FH2" evidence="8">
    <location>
        <begin position="1090"/>
        <end position="1505"/>
    </location>
</feature>
<feature type="region of interest" description="Disordered" evidence="6">
    <location>
        <begin position="185"/>
        <end position="212"/>
    </location>
</feature>
<evidence type="ECO:0000256" key="6">
    <source>
        <dbReference type="SAM" id="MobiDB-lite"/>
    </source>
</evidence>
<dbReference type="SMART" id="SM01140">
    <property type="entry name" value="Drf_GBD"/>
    <property type="match status" value="1"/>
</dbReference>
<proteinExistence type="inferred from homology"/>
<feature type="compositionally biased region" description="Polar residues" evidence="6">
    <location>
        <begin position="1555"/>
        <end position="1566"/>
    </location>
</feature>
<comment type="subcellular location">
    <subcellularLocation>
        <location evidence="1">Bud neck</location>
    </subcellularLocation>
    <subcellularLocation>
        <location evidence="2">Cell septum</location>
    </subcellularLocation>
</comment>
<dbReference type="InterPro" id="IPR010472">
    <property type="entry name" value="FH3_dom"/>
</dbReference>
<accession>W1QCM5</accession>
<dbReference type="OrthoDB" id="1104827at2759"/>
<dbReference type="eggNOG" id="KOG1922">
    <property type="taxonomic scope" value="Eukaryota"/>
</dbReference>
<dbReference type="GO" id="GO:0000142">
    <property type="term" value="C:cellular bud neck contractile ring"/>
    <property type="evidence" value="ECO:0007669"/>
    <property type="project" value="UniProtKB-ARBA"/>
</dbReference>
<dbReference type="GO" id="GO:0051017">
    <property type="term" value="P:actin filament bundle assembly"/>
    <property type="evidence" value="ECO:0007669"/>
    <property type="project" value="TreeGrafter"/>
</dbReference>
<dbReference type="Pfam" id="PF06367">
    <property type="entry name" value="Drf_FH3"/>
    <property type="match status" value="1"/>
</dbReference>
<feature type="domain" description="GBD/FH3" evidence="7">
    <location>
        <begin position="128"/>
        <end position="607"/>
    </location>
</feature>
<feature type="compositionally biased region" description="Pro residues" evidence="6">
    <location>
        <begin position="1043"/>
        <end position="1069"/>
    </location>
</feature>
<dbReference type="SUPFAM" id="SSF48371">
    <property type="entry name" value="ARM repeat"/>
    <property type="match status" value="1"/>
</dbReference>
<dbReference type="Gene3D" id="1.10.238.150">
    <property type="entry name" value="Formin, FH3 diaphanous domain"/>
    <property type="match status" value="1"/>
</dbReference>
<dbReference type="KEGG" id="opa:HPODL_04397"/>
<dbReference type="InterPro" id="IPR016024">
    <property type="entry name" value="ARM-type_fold"/>
</dbReference>
<feature type="region of interest" description="Disordered" evidence="6">
    <location>
        <begin position="976"/>
        <end position="1095"/>
    </location>
</feature>
<evidence type="ECO:0000256" key="2">
    <source>
        <dbReference type="ARBA" id="ARBA00004431"/>
    </source>
</evidence>